<keyword evidence="2" id="KW-1185">Reference proteome</keyword>
<sequence>MDKSMIDTGSDGALMDKTLATARNLFSNMLAIGQYHISPPARVCGICASIEHSTDLCPTLQEMETNNAKVAAMMGGQQYR</sequence>
<organism evidence="1 2">
    <name type="scientific">Mucuna pruriens</name>
    <name type="common">Velvet bean</name>
    <name type="synonym">Dolichos pruriens</name>
    <dbReference type="NCBI Taxonomy" id="157652"/>
    <lineage>
        <taxon>Eukaryota</taxon>
        <taxon>Viridiplantae</taxon>
        <taxon>Streptophyta</taxon>
        <taxon>Embryophyta</taxon>
        <taxon>Tracheophyta</taxon>
        <taxon>Spermatophyta</taxon>
        <taxon>Magnoliopsida</taxon>
        <taxon>eudicotyledons</taxon>
        <taxon>Gunneridae</taxon>
        <taxon>Pentapetalae</taxon>
        <taxon>rosids</taxon>
        <taxon>fabids</taxon>
        <taxon>Fabales</taxon>
        <taxon>Fabaceae</taxon>
        <taxon>Papilionoideae</taxon>
        <taxon>50 kb inversion clade</taxon>
        <taxon>NPAAA clade</taxon>
        <taxon>indigoferoid/millettioid clade</taxon>
        <taxon>Phaseoleae</taxon>
        <taxon>Mucuna</taxon>
    </lineage>
</organism>
<gene>
    <name evidence="1" type="ORF">CR513_07218</name>
</gene>
<evidence type="ECO:0000313" key="1">
    <source>
        <dbReference type="EMBL" id="RDY08537.1"/>
    </source>
</evidence>
<dbReference type="EMBL" id="QJKJ01001255">
    <property type="protein sequence ID" value="RDY08537.1"/>
    <property type="molecule type" value="Genomic_DNA"/>
</dbReference>
<evidence type="ECO:0000313" key="2">
    <source>
        <dbReference type="Proteomes" id="UP000257109"/>
    </source>
</evidence>
<name>A0A371I0H2_MUCPR</name>
<feature type="non-terminal residue" evidence="1">
    <location>
        <position position="1"/>
    </location>
</feature>
<dbReference type="AlphaFoldDB" id="A0A371I0H2"/>
<proteinExistence type="predicted"/>
<comment type="caution">
    <text evidence="1">The sequence shown here is derived from an EMBL/GenBank/DDBJ whole genome shotgun (WGS) entry which is preliminary data.</text>
</comment>
<protein>
    <submittedName>
        <fullName evidence="1">Uncharacterized protein</fullName>
    </submittedName>
</protein>
<dbReference type="Proteomes" id="UP000257109">
    <property type="component" value="Unassembled WGS sequence"/>
</dbReference>
<accession>A0A371I0H2</accession>
<reference evidence="1" key="1">
    <citation type="submission" date="2018-05" db="EMBL/GenBank/DDBJ databases">
        <title>Draft genome of Mucuna pruriens seed.</title>
        <authorList>
            <person name="Nnadi N.E."/>
            <person name="Vos R."/>
            <person name="Hasami M.H."/>
            <person name="Devisetty U.K."/>
            <person name="Aguiy J.C."/>
        </authorList>
    </citation>
    <scope>NUCLEOTIDE SEQUENCE [LARGE SCALE GENOMIC DNA]</scope>
    <source>
        <strain evidence="1">JCA_2017</strain>
    </source>
</reference>